<evidence type="ECO:0000313" key="3">
    <source>
        <dbReference type="Proteomes" id="UP000800097"/>
    </source>
</evidence>
<accession>A0A6A6JM10</accession>
<protein>
    <submittedName>
        <fullName evidence="2">Uncharacterized protein</fullName>
    </submittedName>
</protein>
<keyword evidence="3" id="KW-1185">Reference proteome</keyword>
<proteinExistence type="predicted"/>
<gene>
    <name evidence="2" type="ORF">EI97DRAFT_318852</name>
</gene>
<dbReference type="EMBL" id="ML986492">
    <property type="protein sequence ID" value="KAF2276696.1"/>
    <property type="molecule type" value="Genomic_DNA"/>
</dbReference>
<dbReference type="GeneID" id="54547845"/>
<name>A0A6A6JM10_WESOR</name>
<dbReference type="RefSeq" id="XP_033654235.1">
    <property type="nucleotide sequence ID" value="XM_033794670.1"/>
</dbReference>
<sequence>MTLLLMCGFTSIRAGLTRKGRMEAVGLRVKRRRTLGVSRAMDWPSRLDIKKMSVTTPSHRLFQITAYPLFCTSPGHATFTMAAASVASYFSDHLQRLPMLQDARDGFLKVAGDMLVADVLKDFFVNAGMDRTFGLSIAHPPLRSDAQSKAGRVQRYLNPLWTAGISGMREPQPWAFDDDELLKPTEFRYAEKQDAPWTKKELALSSSSRSCSTNAAWTRSFGWLDTRGTTSVAPARSPKVAPTSISSWRTTR</sequence>
<dbReference type="OrthoDB" id="3713678at2759"/>
<evidence type="ECO:0000313" key="2">
    <source>
        <dbReference type="EMBL" id="KAF2276696.1"/>
    </source>
</evidence>
<evidence type="ECO:0000256" key="1">
    <source>
        <dbReference type="SAM" id="MobiDB-lite"/>
    </source>
</evidence>
<dbReference type="Proteomes" id="UP000800097">
    <property type="component" value="Unassembled WGS sequence"/>
</dbReference>
<feature type="compositionally biased region" description="Polar residues" evidence="1">
    <location>
        <begin position="243"/>
        <end position="252"/>
    </location>
</feature>
<feature type="region of interest" description="Disordered" evidence="1">
    <location>
        <begin position="228"/>
        <end position="252"/>
    </location>
</feature>
<organism evidence="2 3">
    <name type="scientific">Westerdykella ornata</name>
    <dbReference type="NCBI Taxonomy" id="318751"/>
    <lineage>
        <taxon>Eukaryota</taxon>
        <taxon>Fungi</taxon>
        <taxon>Dikarya</taxon>
        <taxon>Ascomycota</taxon>
        <taxon>Pezizomycotina</taxon>
        <taxon>Dothideomycetes</taxon>
        <taxon>Pleosporomycetidae</taxon>
        <taxon>Pleosporales</taxon>
        <taxon>Sporormiaceae</taxon>
        <taxon>Westerdykella</taxon>
    </lineage>
</organism>
<dbReference type="AlphaFoldDB" id="A0A6A6JM10"/>
<reference evidence="2" key="1">
    <citation type="journal article" date="2020" name="Stud. Mycol.">
        <title>101 Dothideomycetes genomes: a test case for predicting lifestyles and emergence of pathogens.</title>
        <authorList>
            <person name="Haridas S."/>
            <person name="Albert R."/>
            <person name="Binder M."/>
            <person name="Bloem J."/>
            <person name="Labutti K."/>
            <person name="Salamov A."/>
            <person name="Andreopoulos B."/>
            <person name="Baker S."/>
            <person name="Barry K."/>
            <person name="Bills G."/>
            <person name="Bluhm B."/>
            <person name="Cannon C."/>
            <person name="Castanera R."/>
            <person name="Culley D."/>
            <person name="Daum C."/>
            <person name="Ezra D."/>
            <person name="Gonzalez J."/>
            <person name="Henrissat B."/>
            <person name="Kuo A."/>
            <person name="Liang C."/>
            <person name="Lipzen A."/>
            <person name="Lutzoni F."/>
            <person name="Magnuson J."/>
            <person name="Mondo S."/>
            <person name="Nolan M."/>
            <person name="Ohm R."/>
            <person name="Pangilinan J."/>
            <person name="Park H.-J."/>
            <person name="Ramirez L."/>
            <person name="Alfaro M."/>
            <person name="Sun H."/>
            <person name="Tritt A."/>
            <person name="Yoshinaga Y."/>
            <person name="Zwiers L.-H."/>
            <person name="Turgeon B."/>
            <person name="Goodwin S."/>
            <person name="Spatafora J."/>
            <person name="Crous P."/>
            <person name="Grigoriev I."/>
        </authorList>
    </citation>
    <scope>NUCLEOTIDE SEQUENCE</scope>
    <source>
        <strain evidence="2">CBS 379.55</strain>
    </source>
</reference>